<dbReference type="GO" id="GO:0005794">
    <property type="term" value="C:Golgi apparatus"/>
    <property type="evidence" value="ECO:0007669"/>
    <property type="project" value="TreeGrafter"/>
</dbReference>
<evidence type="ECO:0000256" key="7">
    <source>
        <dbReference type="SAM" id="Phobius"/>
    </source>
</evidence>
<dbReference type="GO" id="GO:0032469">
    <property type="term" value="P:endoplasmic reticulum calcium ion homeostasis"/>
    <property type="evidence" value="ECO:0007669"/>
    <property type="project" value="TreeGrafter"/>
</dbReference>
<dbReference type="Pfam" id="PF10961">
    <property type="entry name" value="SelK_SelG"/>
    <property type="match status" value="1"/>
</dbReference>
<reference evidence="8 9" key="1">
    <citation type="submission" date="2024-02" db="EMBL/GenBank/DDBJ databases">
        <title>Chromosome-scale genome assembly of the rough periwinkle Littorina saxatilis.</title>
        <authorList>
            <person name="De Jode A."/>
            <person name="Faria R."/>
            <person name="Formenti G."/>
            <person name="Sims Y."/>
            <person name="Smith T.P."/>
            <person name="Tracey A."/>
            <person name="Wood J.M.D."/>
            <person name="Zagrodzka Z.B."/>
            <person name="Johannesson K."/>
            <person name="Butlin R.K."/>
            <person name="Leder E.H."/>
        </authorList>
    </citation>
    <scope>NUCLEOTIDE SEQUENCE [LARGE SCALE GENOMIC DNA]</scope>
    <source>
        <strain evidence="8">Snail1</strain>
        <tissue evidence="8">Muscle</tissue>
    </source>
</reference>
<gene>
    <name evidence="8" type="ORF">V1264_020625</name>
</gene>
<evidence type="ECO:0000256" key="3">
    <source>
        <dbReference type="ARBA" id="ARBA00022933"/>
    </source>
</evidence>
<evidence type="ECO:0008006" key="10">
    <source>
        <dbReference type="Google" id="ProtNLM"/>
    </source>
</evidence>
<proteinExistence type="predicted"/>
<keyword evidence="3" id="KW-0712">Selenocysteine</keyword>
<keyword evidence="2 7" id="KW-0812">Transmembrane</keyword>
<feature type="transmembrane region" description="Helical" evidence="7">
    <location>
        <begin position="20"/>
        <end position="40"/>
    </location>
</feature>
<organism evidence="8 9">
    <name type="scientific">Littorina saxatilis</name>
    <dbReference type="NCBI Taxonomy" id="31220"/>
    <lineage>
        <taxon>Eukaryota</taxon>
        <taxon>Metazoa</taxon>
        <taxon>Spiralia</taxon>
        <taxon>Lophotrochozoa</taxon>
        <taxon>Mollusca</taxon>
        <taxon>Gastropoda</taxon>
        <taxon>Caenogastropoda</taxon>
        <taxon>Littorinimorpha</taxon>
        <taxon>Littorinoidea</taxon>
        <taxon>Littorinidae</taxon>
        <taxon>Littorina</taxon>
    </lineage>
</organism>
<evidence type="ECO:0000256" key="4">
    <source>
        <dbReference type="ARBA" id="ARBA00022989"/>
    </source>
</evidence>
<evidence type="ECO:0000313" key="8">
    <source>
        <dbReference type="EMBL" id="KAK7102402.1"/>
    </source>
</evidence>
<dbReference type="EMBL" id="JBAMIC010000010">
    <property type="protein sequence ID" value="KAK7102402.1"/>
    <property type="molecule type" value="Genomic_DNA"/>
</dbReference>
<sequence length="92" mass="9804">MAYVSGGQVLESRSPWRLSFIPEFFWGIINFIVLFFKSMYNPDLNSRGGRYTSEYRPPGSGPGGPPQPPRRRQGGFGGGGGAPSPPPMGGGG</sequence>
<dbReference type="PANTHER" id="PTHR16875">
    <property type="entry name" value="SELENOPROTEIN K"/>
    <property type="match status" value="1"/>
</dbReference>
<feature type="compositionally biased region" description="Pro residues" evidence="6">
    <location>
        <begin position="59"/>
        <end position="68"/>
    </location>
</feature>
<dbReference type="Proteomes" id="UP001374579">
    <property type="component" value="Unassembled WGS sequence"/>
</dbReference>
<evidence type="ECO:0000256" key="6">
    <source>
        <dbReference type="SAM" id="MobiDB-lite"/>
    </source>
</evidence>
<evidence type="ECO:0000256" key="2">
    <source>
        <dbReference type="ARBA" id="ARBA00022692"/>
    </source>
</evidence>
<keyword evidence="9" id="KW-1185">Reference proteome</keyword>
<comment type="subcellular location">
    <subcellularLocation>
        <location evidence="1">Membrane</location>
        <topology evidence="1">Single-pass membrane protein</topology>
    </subcellularLocation>
</comment>
<name>A0AAN9BBI1_9CAEN</name>
<feature type="region of interest" description="Disordered" evidence="6">
    <location>
        <begin position="47"/>
        <end position="92"/>
    </location>
</feature>
<feature type="compositionally biased region" description="Pro residues" evidence="6">
    <location>
        <begin position="83"/>
        <end position="92"/>
    </location>
</feature>
<dbReference type="InterPro" id="IPR024491">
    <property type="entry name" value="Se_SelK/SelG"/>
</dbReference>
<dbReference type="GO" id="GO:0006816">
    <property type="term" value="P:calcium ion transport"/>
    <property type="evidence" value="ECO:0007669"/>
    <property type="project" value="TreeGrafter"/>
</dbReference>
<dbReference type="PANTHER" id="PTHR16875:SF0">
    <property type="entry name" value="SELENOPROTEIN K"/>
    <property type="match status" value="1"/>
</dbReference>
<comment type="caution">
    <text evidence="8">The sequence shown here is derived from an EMBL/GenBank/DDBJ whole genome shotgun (WGS) entry which is preliminary data.</text>
</comment>
<keyword evidence="5 7" id="KW-0472">Membrane</keyword>
<protein>
    <recommendedName>
        <fullName evidence="10">Selenoprotein K</fullName>
    </recommendedName>
</protein>
<dbReference type="AlphaFoldDB" id="A0AAN9BBI1"/>
<keyword evidence="4 7" id="KW-1133">Transmembrane helix</keyword>
<evidence type="ECO:0000256" key="1">
    <source>
        <dbReference type="ARBA" id="ARBA00004167"/>
    </source>
</evidence>
<accession>A0AAN9BBI1</accession>
<evidence type="ECO:0000256" key="5">
    <source>
        <dbReference type="ARBA" id="ARBA00023136"/>
    </source>
</evidence>
<dbReference type="GO" id="GO:0005789">
    <property type="term" value="C:endoplasmic reticulum membrane"/>
    <property type="evidence" value="ECO:0007669"/>
    <property type="project" value="TreeGrafter"/>
</dbReference>
<evidence type="ECO:0000313" key="9">
    <source>
        <dbReference type="Proteomes" id="UP001374579"/>
    </source>
</evidence>